<dbReference type="NCBIfam" id="TIGR00131">
    <property type="entry name" value="gal_kin"/>
    <property type="match status" value="1"/>
</dbReference>
<dbReference type="Proteomes" id="UP000620633">
    <property type="component" value="Unassembled WGS sequence"/>
</dbReference>
<dbReference type="Pfam" id="PF00288">
    <property type="entry name" value="GHMP_kinases_N"/>
    <property type="match status" value="1"/>
</dbReference>
<dbReference type="InterPro" id="IPR006203">
    <property type="entry name" value="GHMP_knse_ATP-bd_CS"/>
</dbReference>
<evidence type="ECO:0000256" key="6">
    <source>
        <dbReference type="ARBA" id="ARBA00023144"/>
    </source>
</evidence>
<evidence type="ECO:0000256" key="3">
    <source>
        <dbReference type="ARBA" id="ARBA00022741"/>
    </source>
</evidence>
<dbReference type="Gene3D" id="3.30.230.10">
    <property type="match status" value="1"/>
</dbReference>
<name>A0ABQ2SY02_9DEIO</name>
<sequence>MSTPATPAASIPTFEQHFGRAPQVTASAPGRVNLLGEHTDYQGGFVLPTAIPQVTTVALGANGTREHRVFAADLNEQSTFPVGGNAEGGFARYVAGTLALGGAPDGLDVHVTSNVPMGAGLSSSAALEVAVLRGLRDLGILDASDERVALIAQRVEHEFVGVQCGIMDQMASSVANSTTMLLLDTRSLERHLLPLPAASEVLVIDSGVPRKLAESGYNERRAQVEEAARLLGVTELRDVQDPQSVEALPEPLRERARHVVSENARVQAALAEGGVDAARFGVLMNASHASLRDDYAVSHPRVDALVALLQAHPDVFGARMTGAGFGGAVVALVRAGQAGAVAQAVLSQYGPEGRQVVP</sequence>
<feature type="domain" description="GHMP kinase N-terminal" evidence="8">
    <location>
        <begin position="101"/>
        <end position="173"/>
    </location>
</feature>
<comment type="caution">
    <text evidence="11">The sequence shown here is derived from an EMBL/GenBank/DDBJ whole genome shotgun (WGS) entry which is preliminary data.</text>
</comment>
<protein>
    <recommendedName>
        <fullName evidence="7">Galactokinase</fullName>
        <ecNumber evidence="7">2.7.1.6</ecNumber>
    </recommendedName>
</protein>
<dbReference type="SUPFAM" id="SSF55060">
    <property type="entry name" value="GHMP Kinase, C-terminal domain"/>
    <property type="match status" value="1"/>
</dbReference>
<dbReference type="PIRSF" id="PIRSF000530">
    <property type="entry name" value="Galactokinase"/>
    <property type="match status" value="1"/>
</dbReference>
<dbReference type="PANTHER" id="PTHR10457">
    <property type="entry name" value="MEVALONATE KINASE/GALACTOKINASE"/>
    <property type="match status" value="1"/>
</dbReference>
<evidence type="ECO:0000313" key="11">
    <source>
        <dbReference type="EMBL" id="GGS40305.1"/>
    </source>
</evidence>
<dbReference type="InterPro" id="IPR013750">
    <property type="entry name" value="GHMP_kinase_C_dom"/>
</dbReference>
<dbReference type="Pfam" id="PF10509">
    <property type="entry name" value="GalKase_gal_bdg"/>
    <property type="match status" value="1"/>
</dbReference>
<proteinExistence type="inferred from homology"/>
<dbReference type="EMBL" id="BMQO01000027">
    <property type="protein sequence ID" value="GGS40305.1"/>
    <property type="molecule type" value="Genomic_DNA"/>
</dbReference>
<dbReference type="InterPro" id="IPR020568">
    <property type="entry name" value="Ribosomal_Su5_D2-typ_SF"/>
</dbReference>
<dbReference type="InterPro" id="IPR014721">
    <property type="entry name" value="Ribsml_uS5_D2-typ_fold_subgr"/>
</dbReference>
<dbReference type="PROSITE" id="PS00627">
    <property type="entry name" value="GHMP_KINASES_ATP"/>
    <property type="match status" value="1"/>
</dbReference>
<evidence type="ECO:0000313" key="12">
    <source>
        <dbReference type="Proteomes" id="UP000620633"/>
    </source>
</evidence>
<evidence type="ECO:0000259" key="10">
    <source>
        <dbReference type="Pfam" id="PF10509"/>
    </source>
</evidence>
<keyword evidence="5" id="KW-0067">ATP-binding</keyword>
<dbReference type="InterPro" id="IPR006204">
    <property type="entry name" value="GHMP_kinase_N_dom"/>
</dbReference>
<dbReference type="InterPro" id="IPR000705">
    <property type="entry name" value="Galactokinase"/>
</dbReference>
<dbReference type="PRINTS" id="PR00959">
    <property type="entry name" value="MEVGALKINASE"/>
</dbReference>
<dbReference type="EC" id="2.7.1.6" evidence="7"/>
<keyword evidence="6" id="KW-0299">Galactose metabolism</keyword>
<dbReference type="SUPFAM" id="SSF54211">
    <property type="entry name" value="Ribosomal protein S5 domain 2-like"/>
    <property type="match status" value="1"/>
</dbReference>
<dbReference type="InterPro" id="IPR019539">
    <property type="entry name" value="GalKase_N"/>
</dbReference>
<dbReference type="InterPro" id="IPR036554">
    <property type="entry name" value="GHMP_kinase_C_sf"/>
</dbReference>
<dbReference type="InterPro" id="IPR006206">
    <property type="entry name" value="Mevalonate/galactokinase"/>
</dbReference>
<evidence type="ECO:0000256" key="5">
    <source>
        <dbReference type="ARBA" id="ARBA00022840"/>
    </source>
</evidence>
<reference evidence="12" key="1">
    <citation type="journal article" date="2019" name="Int. J. Syst. Evol. Microbiol.">
        <title>The Global Catalogue of Microorganisms (GCM) 10K type strain sequencing project: providing services to taxonomists for standard genome sequencing and annotation.</title>
        <authorList>
            <consortium name="The Broad Institute Genomics Platform"/>
            <consortium name="The Broad Institute Genome Sequencing Center for Infectious Disease"/>
            <person name="Wu L."/>
            <person name="Ma J."/>
        </authorList>
    </citation>
    <scope>NUCLEOTIDE SEQUENCE [LARGE SCALE GENOMIC DNA]</scope>
    <source>
        <strain evidence="12">JCM 31406</strain>
    </source>
</reference>
<keyword evidence="2" id="KW-0808">Transferase</keyword>
<dbReference type="Gene3D" id="3.30.70.890">
    <property type="entry name" value="GHMP kinase, C-terminal domain"/>
    <property type="match status" value="1"/>
</dbReference>
<feature type="domain" description="Galactokinase N-terminal" evidence="10">
    <location>
        <begin position="13"/>
        <end position="59"/>
    </location>
</feature>
<keyword evidence="3" id="KW-0547">Nucleotide-binding</keyword>
<dbReference type="Pfam" id="PF08544">
    <property type="entry name" value="GHMP_kinases_C"/>
    <property type="match status" value="1"/>
</dbReference>
<evidence type="ECO:0000256" key="4">
    <source>
        <dbReference type="ARBA" id="ARBA00022777"/>
    </source>
</evidence>
<dbReference type="PANTHER" id="PTHR10457:SF7">
    <property type="entry name" value="GALACTOKINASE-RELATED"/>
    <property type="match status" value="1"/>
</dbReference>
<accession>A0ABQ2SY02</accession>
<gene>
    <name evidence="11" type="ORF">GCM10008961_34630</name>
</gene>
<evidence type="ECO:0000256" key="2">
    <source>
        <dbReference type="ARBA" id="ARBA00022679"/>
    </source>
</evidence>
<keyword evidence="12" id="KW-1185">Reference proteome</keyword>
<evidence type="ECO:0000256" key="7">
    <source>
        <dbReference type="NCBIfam" id="TIGR00131"/>
    </source>
</evidence>
<feature type="domain" description="GHMP kinase C-terminal" evidence="9">
    <location>
        <begin position="276"/>
        <end position="349"/>
    </location>
</feature>
<dbReference type="RefSeq" id="WP_308425301.1">
    <property type="nucleotide sequence ID" value="NZ_BMQO01000027.1"/>
</dbReference>
<keyword evidence="4" id="KW-0418">Kinase</keyword>
<organism evidence="11 12">
    <name type="scientific">Deinococcus knuensis</name>
    <dbReference type="NCBI Taxonomy" id="1837380"/>
    <lineage>
        <taxon>Bacteria</taxon>
        <taxon>Thermotogati</taxon>
        <taxon>Deinococcota</taxon>
        <taxon>Deinococci</taxon>
        <taxon>Deinococcales</taxon>
        <taxon>Deinococcaceae</taxon>
        <taxon>Deinococcus</taxon>
    </lineage>
</organism>
<keyword evidence="6" id="KW-0119">Carbohydrate metabolism</keyword>
<evidence type="ECO:0000259" key="8">
    <source>
        <dbReference type="Pfam" id="PF00288"/>
    </source>
</evidence>
<comment type="similarity">
    <text evidence="1">Belongs to the GHMP kinase family. GalK subfamily.</text>
</comment>
<dbReference type="PRINTS" id="PR00473">
    <property type="entry name" value="GALCTOKINASE"/>
</dbReference>
<evidence type="ECO:0000256" key="1">
    <source>
        <dbReference type="ARBA" id="ARBA00006566"/>
    </source>
</evidence>
<evidence type="ECO:0000259" key="9">
    <source>
        <dbReference type="Pfam" id="PF08544"/>
    </source>
</evidence>